<gene>
    <name evidence="2" type="ORF">P280DRAFT_489103</name>
</gene>
<accession>A0A6A6S5G2</accession>
<reference evidence="2" key="1">
    <citation type="journal article" date="2020" name="Stud. Mycol.">
        <title>101 Dothideomycetes genomes: a test case for predicting lifestyles and emergence of pathogens.</title>
        <authorList>
            <person name="Haridas S."/>
            <person name="Albert R."/>
            <person name="Binder M."/>
            <person name="Bloem J."/>
            <person name="Labutti K."/>
            <person name="Salamov A."/>
            <person name="Andreopoulos B."/>
            <person name="Baker S."/>
            <person name="Barry K."/>
            <person name="Bills G."/>
            <person name="Bluhm B."/>
            <person name="Cannon C."/>
            <person name="Castanera R."/>
            <person name="Culley D."/>
            <person name="Daum C."/>
            <person name="Ezra D."/>
            <person name="Gonzalez J."/>
            <person name="Henrissat B."/>
            <person name="Kuo A."/>
            <person name="Liang C."/>
            <person name="Lipzen A."/>
            <person name="Lutzoni F."/>
            <person name="Magnuson J."/>
            <person name="Mondo S."/>
            <person name="Nolan M."/>
            <person name="Ohm R."/>
            <person name="Pangilinan J."/>
            <person name="Park H.-J."/>
            <person name="Ramirez L."/>
            <person name="Alfaro M."/>
            <person name="Sun H."/>
            <person name="Tritt A."/>
            <person name="Yoshinaga Y."/>
            <person name="Zwiers L.-H."/>
            <person name="Turgeon B."/>
            <person name="Goodwin S."/>
            <person name="Spatafora J."/>
            <person name="Crous P."/>
            <person name="Grigoriev I."/>
        </authorList>
    </citation>
    <scope>NUCLEOTIDE SEQUENCE</scope>
    <source>
        <strain evidence="2">CBS 473.64</strain>
    </source>
</reference>
<evidence type="ECO:0000256" key="1">
    <source>
        <dbReference type="SAM" id="MobiDB-lite"/>
    </source>
</evidence>
<name>A0A6A6S5G2_9PLEO</name>
<organism evidence="2 3">
    <name type="scientific">Massarina eburnea CBS 473.64</name>
    <dbReference type="NCBI Taxonomy" id="1395130"/>
    <lineage>
        <taxon>Eukaryota</taxon>
        <taxon>Fungi</taxon>
        <taxon>Dikarya</taxon>
        <taxon>Ascomycota</taxon>
        <taxon>Pezizomycotina</taxon>
        <taxon>Dothideomycetes</taxon>
        <taxon>Pleosporomycetidae</taxon>
        <taxon>Pleosporales</taxon>
        <taxon>Massarineae</taxon>
        <taxon>Massarinaceae</taxon>
        <taxon>Massarina</taxon>
    </lineage>
</organism>
<sequence length="160" mass="18603">MSWSYTLHQINRSFEQIVQWYREFMHRTETSFQAFHERVKYLEQRQAQQDDEQLERVLRKILAEKFVDPSAVSRSELANGMRNGTFVMSTPNDPLAPKPVDIDAASLAVDPEAVPSKSYGETLKMLESKLHSFPEIDKARSKHQDDDPDFKRPRAPNHTN</sequence>
<feature type="region of interest" description="Disordered" evidence="1">
    <location>
        <begin position="133"/>
        <end position="160"/>
    </location>
</feature>
<dbReference type="EMBL" id="MU006782">
    <property type="protein sequence ID" value="KAF2641648.1"/>
    <property type="molecule type" value="Genomic_DNA"/>
</dbReference>
<proteinExistence type="predicted"/>
<evidence type="ECO:0000313" key="3">
    <source>
        <dbReference type="Proteomes" id="UP000799753"/>
    </source>
</evidence>
<feature type="compositionally biased region" description="Basic and acidic residues" evidence="1">
    <location>
        <begin position="133"/>
        <end position="152"/>
    </location>
</feature>
<keyword evidence="3" id="KW-1185">Reference proteome</keyword>
<dbReference type="Proteomes" id="UP000799753">
    <property type="component" value="Unassembled WGS sequence"/>
</dbReference>
<evidence type="ECO:0000313" key="2">
    <source>
        <dbReference type="EMBL" id="KAF2641648.1"/>
    </source>
</evidence>
<dbReference type="OrthoDB" id="3735750at2759"/>
<dbReference type="AlphaFoldDB" id="A0A6A6S5G2"/>
<protein>
    <submittedName>
        <fullName evidence="2">Uncharacterized protein</fullName>
    </submittedName>
</protein>